<keyword evidence="4" id="KW-0238">DNA-binding</keyword>
<evidence type="ECO:0000256" key="2">
    <source>
        <dbReference type="ARBA" id="ARBA00023015"/>
    </source>
</evidence>
<evidence type="ECO:0000256" key="4">
    <source>
        <dbReference type="ARBA" id="ARBA00023125"/>
    </source>
</evidence>
<reference evidence="8 9" key="1">
    <citation type="journal article" date="2018" name="Mol. Plant">
        <title>The genome of Artemisia annua provides insight into the evolution of Asteraceae family and artemisinin biosynthesis.</title>
        <authorList>
            <person name="Shen Q."/>
            <person name="Zhang L."/>
            <person name="Liao Z."/>
            <person name="Wang S."/>
            <person name="Yan T."/>
            <person name="Shi P."/>
            <person name="Liu M."/>
            <person name="Fu X."/>
            <person name="Pan Q."/>
            <person name="Wang Y."/>
            <person name="Lv Z."/>
            <person name="Lu X."/>
            <person name="Zhang F."/>
            <person name="Jiang W."/>
            <person name="Ma Y."/>
            <person name="Chen M."/>
            <person name="Hao X."/>
            <person name="Li L."/>
            <person name="Tang Y."/>
            <person name="Lv G."/>
            <person name="Zhou Y."/>
            <person name="Sun X."/>
            <person name="Brodelius P.E."/>
            <person name="Rose J.K.C."/>
            <person name="Tang K."/>
        </authorList>
    </citation>
    <scope>NUCLEOTIDE SEQUENCE [LARGE SCALE GENOMIC DNA]</scope>
    <source>
        <strain evidence="9">cv. Huhao1</strain>
        <tissue evidence="8">Leaf</tissue>
    </source>
</reference>
<dbReference type="PROSITE" id="PS51519">
    <property type="entry name" value="RWP_RK"/>
    <property type="match status" value="1"/>
</dbReference>
<feature type="domain" description="RWP-RK" evidence="7">
    <location>
        <begin position="1"/>
        <end position="70"/>
    </location>
</feature>
<evidence type="ECO:0000313" key="8">
    <source>
        <dbReference type="EMBL" id="PWA90234.1"/>
    </source>
</evidence>
<dbReference type="Pfam" id="PF02042">
    <property type="entry name" value="RWP-RK"/>
    <property type="match status" value="1"/>
</dbReference>
<proteinExistence type="predicted"/>
<dbReference type="OrthoDB" id="6270329at2759"/>
<dbReference type="InterPro" id="IPR044607">
    <property type="entry name" value="RKD-like"/>
</dbReference>
<dbReference type="PANTHER" id="PTHR46373:SF20">
    <property type="entry name" value="PROTEIN RKD1"/>
    <property type="match status" value="1"/>
</dbReference>
<evidence type="ECO:0000259" key="7">
    <source>
        <dbReference type="PROSITE" id="PS51519"/>
    </source>
</evidence>
<keyword evidence="3" id="KW-0175">Coiled coil</keyword>
<evidence type="ECO:0000256" key="6">
    <source>
        <dbReference type="ARBA" id="ARBA00023242"/>
    </source>
</evidence>
<keyword evidence="9" id="KW-1185">Reference proteome</keyword>
<protein>
    <submittedName>
        <fullName evidence="8">RWP-RK domain-containing protein</fullName>
    </submittedName>
</protein>
<dbReference type="InterPro" id="IPR003035">
    <property type="entry name" value="RWP-RK_dom"/>
</dbReference>
<evidence type="ECO:0000256" key="1">
    <source>
        <dbReference type="ARBA" id="ARBA00004049"/>
    </source>
</evidence>
<sequence length="158" mass="18818">MALSREEIARYYHIPISQATRKFNIGVSLLKRQCRKLGIKRWPSRKLISLQELINHFKAEHGDAQPQEYTREIITRLLKEKKKVEENPNYQLPKNIIQLRKRSFKARYKKRKSMGLKLAITNPREENEPTPLEIIYPTNEKDYEELDDSYDGDCDKQD</sequence>
<keyword evidence="2" id="KW-0805">Transcription regulation</keyword>
<evidence type="ECO:0000256" key="5">
    <source>
        <dbReference type="ARBA" id="ARBA00023163"/>
    </source>
</evidence>
<dbReference type="PANTHER" id="PTHR46373">
    <property type="entry name" value="PROTEIN RKD4"/>
    <property type="match status" value="1"/>
</dbReference>
<keyword evidence="6" id="KW-0539">Nucleus</keyword>
<dbReference type="GO" id="GO:0003700">
    <property type="term" value="F:DNA-binding transcription factor activity"/>
    <property type="evidence" value="ECO:0007669"/>
    <property type="project" value="InterPro"/>
</dbReference>
<dbReference type="Proteomes" id="UP000245207">
    <property type="component" value="Unassembled WGS sequence"/>
</dbReference>
<comment type="caution">
    <text evidence="8">The sequence shown here is derived from an EMBL/GenBank/DDBJ whole genome shotgun (WGS) entry which is preliminary data.</text>
</comment>
<comment type="function">
    <text evidence="1">Putative transcription factor.</text>
</comment>
<evidence type="ECO:0000313" key="9">
    <source>
        <dbReference type="Proteomes" id="UP000245207"/>
    </source>
</evidence>
<dbReference type="AlphaFoldDB" id="A0A2U1PWT6"/>
<dbReference type="EMBL" id="PKPP01000644">
    <property type="protein sequence ID" value="PWA90234.1"/>
    <property type="molecule type" value="Genomic_DNA"/>
</dbReference>
<name>A0A2U1PWT6_ARTAN</name>
<dbReference type="GO" id="GO:0003677">
    <property type="term" value="F:DNA binding"/>
    <property type="evidence" value="ECO:0007669"/>
    <property type="project" value="UniProtKB-KW"/>
</dbReference>
<gene>
    <name evidence="8" type="ORF">CTI12_AA094190</name>
</gene>
<keyword evidence="5" id="KW-0804">Transcription</keyword>
<accession>A0A2U1PWT6</accession>
<organism evidence="8 9">
    <name type="scientific">Artemisia annua</name>
    <name type="common">Sweet wormwood</name>
    <dbReference type="NCBI Taxonomy" id="35608"/>
    <lineage>
        <taxon>Eukaryota</taxon>
        <taxon>Viridiplantae</taxon>
        <taxon>Streptophyta</taxon>
        <taxon>Embryophyta</taxon>
        <taxon>Tracheophyta</taxon>
        <taxon>Spermatophyta</taxon>
        <taxon>Magnoliopsida</taxon>
        <taxon>eudicotyledons</taxon>
        <taxon>Gunneridae</taxon>
        <taxon>Pentapetalae</taxon>
        <taxon>asterids</taxon>
        <taxon>campanulids</taxon>
        <taxon>Asterales</taxon>
        <taxon>Asteraceae</taxon>
        <taxon>Asteroideae</taxon>
        <taxon>Anthemideae</taxon>
        <taxon>Artemisiinae</taxon>
        <taxon>Artemisia</taxon>
    </lineage>
</organism>
<evidence type="ECO:0000256" key="3">
    <source>
        <dbReference type="ARBA" id="ARBA00023054"/>
    </source>
</evidence>